<reference evidence="3" key="1">
    <citation type="journal article" date="2021" name="PeerJ">
        <title>Extensive microbial diversity within the chicken gut microbiome revealed by metagenomics and culture.</title>
        <authorList>
            <person name="Gilroy R."/>
            <person name="Ravi A."/>
            <person name="Getino M."/>
            <person name="Pursley I."/>
            <person name="Horton D.L."/>
            <person name="Alikhan N.F."/>
            <person name="Baker D."/>
            <person name="Gharbi K."/>
            <person name="Hall N."/>
            <person name="Watson M."/>
            <person name="Adriaenssens E.M."/>
            <person name="Foster-Nyarko E."/>
            <person name="Jarju S."/>
            <person name="Secka A."/>
            <person name="Antonio M."/>
            <person name="Oren A."/>
            <person name="Chaudhuri R.R."/>
            <person name="La Ragione R."/>
            <person name="Hildebrand F."/>
            <person name="Pallen M.J."/>
        </authorList>
    </citation>
    <scope>NUCLEOTIDE SEQUENCE</scope>
    <source>
        <strain evidence="3">ChiBcec16-3735</strain>
    </source>
</reference>
<dbReference type="InterPro" id="IPR013486">
    <property type="entry name" value="SpoIID/LytB"/>
</dbReference>
<dbReference type="EMBL" id="DXBJ01000033">
    <property type="protein sequence ID" value="HIZ57930.1"/>
    <property type="molecule type" value="Genomic_DNA"/>
</dbReference>
<feature type="compositionally biased region" description="Low complexity" evidence="1">
    <location>
        <begin position="42"/>
        <end position="62"/>
    </location>
</feature>
<comment type="caution">
    <text evidence="3">The sequence shown here is derived from an EMBL/GenBank/DDBJ whole genome shotgun (WGS) entry which is preliminary data.</text>
</comment>
<dbReference type="NCBIfam" id="TIGR02669">
    <property type="entry name" value="SpoIID_LytB"/>
    <property type="match status" value="1"/>
</dbReference>
<evidence type="ECO:0000259" key="2">
    <source>
        <dbReference type="Pfam" id="PF08486"/>
    </source>
</evidence>
<evidence type="ECO:0000256" key="1">
    <source>
        <dbReference type="SAM" id="MobiDB-lite"/>
    </source>
</evidence>
<organism evidence="3 4">
    <name type="scientific">Candidatus Faecalibacterium gallistercoris</name>
    <dbReference type="NCBI Taxonomy" id="2838579"/>
    <lineage>
        <taxon>Bacteria</taxon>
        <taxon>Bacillati</taxon>
        <taxon>Bacillota</taxon>
        <taxon>Clostridia</taxon>
        <taxon>Eubacteriales</taxon>
        <taxon>Oscillospiraceae</taxon>
        <taxon>Faecalibacterium</taxon>
    </lineage>
</organism>
<dbReference type="AlphaFoldDB" id="A0A9D2JNF6"/>
<feature type="domain" description="Sporulation stage II protein D amidase enhancer LytB N-terminal" evidence="2">
    <location>
        <begin position="89"/>
        <end position="183"/>
    </location>
</feature>
<feature type="region of interest" description="Disordered" evidence="1">
    <location>
        <begin position="42"/>
        <end position="70"/>
    </location>
</feature>
<reference evidence="3" key="2">
    <citation type="submission" date="2021-04" db="EMBL/GenBank/DDBJ databases">
        <authorList>
            <person name="Gilroy R."/>
        </authorList>
    </citation>
    <scope>NUCLEOTIDE SEQUENCE</scope>
    <source>
        <strain evidence="3">ChiBcec16-3735</strain>
    </source>
</reference>
<sequence>MKKAVVFLAAALLVLGSALPLAGYWLAKALLEASAPAPAASAASGAASGPASEAPALPADPGALPPADPAGAETRVLLRDSGSGQDLALPMRDYLIGAVAAEMPVSWPDEALKAQAVACHSYILYCRDHSADPAGPWLTVDPARRQGCLTDPVLRSYWGTAYQANYARLSALVDQVAEAVLYYDGAPAGASYFAISNGQTEASENVWGSPLPYLRAVDSSTDLSAQDYQVTVTLSDRQVSEALASALGISTGDTPPDGWFGAPSHTPSGYVASLPVCGQMVTGTALRSALGLRSACFTIQWDGSAFAITTRGYGHGVGLSQWGAKALAEQGKSWIEILAHYFPGTSLEG</sequence>
<dbReference type="Proteomes" id="UP000824065">
    <property type="component" value="Unassembled WGS sequence"/>
</dbReference>
<evidence type="ECO:0000313" key="3">
    <source>
        <dbReference type="EMBL" id="HIZ57930.1"/>
    </source>
</evidence>
<name>A0A9D2JNF6_9FIRM</name>
<dbReference type="Pfam" id="PF08486">
    <property type="entry name" value="SpoIID"/>
    <property type="match status" value="1"/>
</dbReference>
<dbReference type="GO" id="GO:0030435">
    <property type="term" value="P:sporulation resulting in formation of a cellular spore"/>
    <property type="evidence" value="ECO:0007669"/>
    <property type="project" value="InterPro"/>
</dbReference>
<gene>
    <name evidence="3" type="ORF">H9725_05030</name>
</gene>
<proteinExistence type="predicted"/>
<accession>A0A9D2JNF6</accession>
<evidence type="ECO:0000313" key="4">
    <source>
        <dbReference type="Proteomes" id="UP000824065"/>
    </source>
</evidence>
<dbReference type="InterPro" id="IPR013693">
    <property type="entry name" value="SpoIID/LytB_N"/>
</dbReference>
<protein>
    <submittedName>
        <fullName evidence="3">SpoIID/LytB domain-containing protein</fullName>
    </submittedName>
</protein>